<evidence type="ECO:0000256" key="6">
    <source>
        <dbReference type="SAM" id="Phobius"/>
    </source>
</evidence>
<name>A0A919IB24_9ACTN</name>
<feature type="domain" description="ABC-2 type transporter transmembrane" evidence="7">
    <location>
        <begin position="13"/>
        <end position="213"/>
    </location>
</feature>
<dbReference type="PANTHER" id="PTHR43229">
    <property type="entry name" value="NODULATION PROTEIN J"/>
    <property type="match status" value="1"/>
</dbReference>
<proteinExistence type="predicted"/>
<organism evidence="8 9">
    <name type="scientific">Actinoplanes cyaneus</name>
    <dbReference type="NCBI Taxonomy" id="52696"/>
    <lineage>
        <taxon>Bacteria</taxon>
        <taxon>Bacillati</taxon>
        <taxon>Actinomycetota</taxon>
        <taxon>Actinomycetes</taxon>
        <taxon>Micromonosporales</taxon>
        <taxon>Micromonosporaceae</taxon>
        <taxon>Actinoplanes</taxon>
    </lineage>
</organism>
<evidence type="ECO:0000256" key="3">
    <source>
        <dbReference type="ARBA" id="ARBA00022989"/>
    </source>
</evidence>
<reference evidence="8" key="1">
    <citation type="submission" date="2021-01" db="EMBL/GenBank/DDBJ databases">
        <title>Whole genome shotgun sequence of Actinoplanes cyaneus NBRC 14990.</title>
        <authorList>
            <person name="Komaki H."/>
            <person name="Tamura T."/>
        </authorList>
    </citation>
    <scope>NUCLEOTIDE SEQUENCE</scope>
    <source>
        <strain evidence="8">NBRC 14990</strain>
    </source>
</reference>
<feature type="transmembrane region" description="Helical" evidence="6">
    <location>
        <begin position="24"/>
        <end position="46"/>
    </location>
</feature>
<feature type="transmembrane region" description="Helical" evidence="6">
    <location>
        <begin position="218"/>
        <end position="236"/>
    </location>
</feature>
<dbReference type="PANTHER" id="PTHR43229:SF2">
    <property type="entry name" value="NODULATION PROTEIN J"/>
    <property type="match status" value="1"/>
</dbReference>
<evidence type="ECO:0000256" key="5">
    <source>
        <dbReference type="ARBA" id="ARBA00023251"/>
    </source>
</evidence>
<accession>A0A919IB24</accession>
<dbReference type="RefSeq" id="WP_203737312.1">
    <property type="nucleotide sequence ID" value="NZ_BAAAUC010000002.1"/>
</dbReference>
<dbReference type="GO" id="GO:0043190">
    <property type="term" value="C:ATP-binding cassette (ABC) transporter complex"/>
    <property type="evidence" value="ECO:0007669"/>
    <property type="project" value="InterPro"/>
</dbReference>
<feature type="transmembrane region" description="Helical" evidence="6">
    <location>
        <begin position="171"/>
        <end position="189"/>
    </location>
</feature>
<dbReference type="GO" id="GO:0046677">
    <property type="term" value="P:response to antibiotic"/>
    <property type="evidence" value="ECO:0007669"/>
    <property type="project" value="UniProtKB-KW"/>
</dbReference>
<keyword evidence="3 6" id="KW-1133">Transmembrane helix</keyword>
<evidence type="ECO:0000313" key="8">
    <source>
        <dbReference type="EMBL" id="GID62189.1"/>
    </source>
</evidence>
<protein>
    <submittedName>
        <fullName evidence="8">Transport permease protein</fullName>
    </submittedName>
</protein>
<dbReference type="Pfam" id="PF01061">
    <property type="entry name" value="ABC2_membrane"/>
    <property type="match status" value="1"/>
</dbReference>
<dbReference type="AlphaFoldDB" id="A0A919IB24"/>
<comment type="caution">
    <text evidence="8">The sequence shown here is derived from an EMBL/GenBank/DDBJ whole genome shotgun (WGS) entry which is preliminary data.</text>
</comment>
<keyword evidence="2 6" id="KW-0812">Transmembrane</keyword>
<dbReference type="InterPro" id="IPR051784">
    <property type="entry name" value="Nod_factor_ABC_transporter"/>
</dbReference>
<evidence type="ECO:0000256" key="2">
    <source>
        <dbReference type="ARBA" id="ARBA00022692"/>
    </source>
</evidence>
<sequence>MSVPAVHEFGYWWHRYRRTWRGTAVISIANPLLFVTALGFGLGRLVDERNSAYLHGGSYLAFIGPGLLAASAMQMGFIHGSGPVFQSARVGGNYRAAVTTPMEPSDIFTGHLLFTAFRATLDSAAILLVLLVFGAASPAALPGAVLTALAFATPISAYAVSTDRPAKLSALFRFVIMPLYMFSGTFFPAEQLPGPLRALVWLSPLWHGTELCRGSGPIVIHVLVLLALIVAGYLAGRRSYTRRLTA</sequence>
<evidence type="ECO:0000256" key="4">
    <source>
        <dbReference type="ARBA" id="ARBA00023136"/>
    </source>
</evidence>
<dbReference type="EMBL" id="BOMH01000001">
    <property type="protein sequence ID" value="GID62189.1"/>
    <property type="molecule type" value="Genomic_DNA"/>
</dbReference>
<gene>
    <name evidence="8" type="ORF">Acy02nite_00700</name>
</gene>
<feature type="transmembrane region" description="Helical" evidence="6">
    <location>
        <begin position="52"/>
        <end position="70"/>
    </location>
</feature>
<dbReference type="InterPro" id="IPR000412">
    <property type="entry name" value="ABC_2_transport"/>
</dbReference>
<dbReference type="GO" id="GO:0140359">
    <property type="term" value="F:ABC-type transporter activity"/>
    <property type="evidence" value="ECO:0007669"/>
    <property type="project" value="InterPro"/>
</dbReference>
<dbReference type="Proteomes" id="UP000619479">
    <property type="component" value="Unassembled WGS sequence"/>
</dbReference>
<keyword evidence="5" id="KW-0046">Antibiotic resistance</keyword>
<evidence type="ECO:0000256" key="1">
    <source>
        <dbReference type="ARBA" id="ARBA00004141"/>
    </source>
</evidence>
<keyword evidence="9" id="KW-1185">Reference proteome</keyword>
<comment type="subcellular location">
    <subcellularLocation>
        <location evidence="1">Membrane</location>
        <topology evidence="1">Multi-pass membrane protein</topology>
    </subcellularLocation>
</comment>
<dbReference type="PRINTS" id="PR00164">
    <property type="entry name" value="ABC2TRNSPORT"/>
</dbReference>
<dbReference type="PIRSF" id="PIRSF006648">
    <property type="entry name" value="DrrB"/>
    <property type="match status" value="1"/>
</dbReference>
<keyword evidence="4 6" id="KW-0472">Membrane</keyword>
<dbReference type="InterPro" id="IPR013525">
    <property type="entry name" value="ABC2_TM"/>
</dbReference>
<evidence type="ECO:0000259" key="7">
    <source>
        <dbReference type="Pfam" id="PF01061"/>
    </source>
</evidence>
<evidence type="ECO:0000313" key="9">
    <source>
        <dbReference type="Proteomes" id="UP000619479"/>
    </source>
</evidence>